<reference evidence="7 8" key="1">
    <citation type="submission" date="2020-08" db="EMBL/GenBank/DDBJ databases">
        <title>Genomic Encyclopedia of Type Strains, Phase IV (KMG-IV): sequencing the most valuable type-strain genomes for metagenomic binning, comparative biology and taxonomic classification.</title>
        <authorList>
            <person name="Goeker M."/>
        </authorList>
    </citation>
    <scope>NUCLEOTIDE SEQUENCE [LARGE SCALE GENOMIC DNA]</scope>
    <source>
        <strain evidence="7 8">DSM 45385</strain>
    </source>
</reference>
<evidence type="ECO:0000259" key="6">
    <source>
        <dbReference type="Pfam" id="PF08386"/>
    </source>
</evidence>
<gene>
    <name evidence="7" type="ORF">HNR40_002837</name>
</gene>
<evidence type="ECO:0000259" key="5">
    <source>
        <dbReference type="Pfam" id="PF00561"/>
    </source>
</evidence>
<feature type="signal peptide" evidence="4">
    <location>
        <begin position="1"/>
        <end position="39"/>
    </location>
</feature>
<dbReference type="GO" id="GO:0016787">
    <property type="term" value="F:hydrolase activity"/>
    <property type="evidence" value="ECO:0007669"/>
    <property type="project" value="UniProtKB-KW"/>
</dbReference>
<dbReference type="InterPro" id="IPR029058">
    <property type="entry name" value="AB_hydrolase_fold"/>
</dbReference>
<dbReference type="Pfam" id="PF08386">
    <property type="entry name" value="Abhydrolase_4"/>
    <property type="match status" value="1"/>
</dbReference>
<sequence length="507" mass="54932">MPMIHISFRTSQRARLTVRVVTAGLGLALLPGLAQPATAVTKPTITVWGACEDKQLRQAGAQCAKVRVPLDYGDPAGRTIEIAVSRVKASGKRRGILLANPGGPGGVGLGFASHLRATLKGVAGRYDLIGFDPRFLGESTPITCGEPGPKPEQPRVTTARREFEESLRAARDTARRCLDKGDNRELLAHASTANVARDMDAIRAALGERRLSFFGVSYGADLGAVYTQLFPGRVDRMVIDSSSDPDATQYELFRQSGEPLERALDQWARWTAARHDRYRLGRTGAQVRAAVRRLVEGAERRPPVVDGVRLDPAVLRLLLRQLVQHGEQNEALAGVVRDLVNRPVRPGPHLRAMLDLLRSPELADSMVGATFFMCGDAGWPAGGWPDDPETYWRNMRRSRAAQPVFGPLVNGMMAPCAYWDAGSREPVTAIGNAVPVLMLQARSDNLDGALVLHRRLRGSRLLTAEIRAHGVYGRGADGGSPLPCADRAVNAYLGGGELPGEDFTCRP</sequence>
<protein>
    <submittedName>
        <fullName evidence="7">Pimeloyl-ACP methyl ester carboxylesterase</fullName>
    </submittedName>
</protein>
<evidence type="ECO:0000256" key="2">
    <source>
        <dbReference type="ARBA" id="ARBA00022729"/>
    </source>
</evidence>
<comment type="similarity">
    <text evidence="1">Belongs to the peptidase S33 family.</text>
</comment>
<evidence type="ECO:0000313" key="7">
    <source>
        <dbReference type="EMBL" id="MBB5077364.1"/>
    </source>
</evidence>
<accession>A0A7W8EF93</accession>
<dbReference type="PANTHER" id="PTHR43248">
    <property type="entry name" value="2-SUCCINYL-6-HYDROXY-2,4-CYCLOHEXADIENE-1-CARBOXYLATE SYNTHASE"/>
    <property type="match status" value="1"/>
</dbReference>
<feature type="domain" description="Peptidase S33 tripeptidyl aminopeptidase-like C-terminal" evidence="6">
    <location>
        <begin position="403"/>
        <end position="505"/>
    </location>
</feature>
<dbReference type="PANTHER" id="PTHR43248:SF29">
    <property type="entry name" value="TRIPEPTIDYL AMINOPEPTIDASE"/>
    <property type="match status" value="1"/>
</dbReference>
<feature type="chain" id="PRO_5030703005" evidence="4">
    <location>
        <begin position="40"/>
        <end position="507"/>
    </location>
</feature>
<dbReference type="Gene3D" id="3.40.50.1820">
    <property type="entry name" value="alpha/beta hydrolase"/>
    <property type="match status" value="1"/>
</dbReference>
<keyword evidence="3" id="KW-0378">Hydrolase</keyword>
<keyword evidence="8" id="KW-1185">Reference proteome</keyword>
<feature type="domain" description="AB hydrolase-1" evidence="5">
    <location>
        <begin position="97"/>
        <end position="266"/>
    </location>
</feature>
<proteinExistence type="inferred from homology"/>
<evidence type="ECO:0000313" key="8">
    <source>
        <dbReference type="Proteomes" id="UP000568380"/>
    </source>
</evidence>
<organism evidence="7 8">
    <name type="scientific">Nonomuraea endophytica</name>
    <dbReference type="NCBI Taxonomy" id="714136"/>
    <lineage>
        <taxon>Bacteria</taxon>
        <taxon>Bacillati</taxon>
        <taxon>Actinomycetota</taxon>
        <taxon>Actinomycetes</taxon>
        <taxon>Streptosporangiales</taxon>
        <taxon>Streptosporangiaceae</taxon>
        <taxon>Nonomuraea</taxon>
    </lineage>
</organism>
<dbReference type="InterPro" id="IPR051601">
    <property type="entry name" value="Serine_prot/Carboxylest_S33"/>
</dbReference>
<dbReference type="InterPro" id="IPR000073">
    <property type="entry name" value="AB_hydrolase_1"/>
</dbReference>
<evidence type="ECO:0000256" key="4">
    <source>
        <dbReference type="SAM" id="SignalP"/>
    </source>
</evidence>
<evidence type="ECO:0000256" key="3">
    <source>
        <dbReference type="ARBA" id="ARBA00022801"/>
    </source>
</evidence>
<keyword evidence="2 4" id="KW-0732">Signal</keyword>
<evidence type="ECO:0000256" key="1">
    <source>
        <dbReference type="ARBA" id="ARBA00010088"/>
    </source>
</evidence>
<dbReference type="EMBL" id="JACHIN010000003">
    <property type="protein sequence ID" value="MBB5077364.1"/>
    <property type="molecule type" value="Genomic_DNA"/>
</dbReference>
<name>A0A7W8EF93_9ACTN</name>
<dbReference type="SUPFAM" id="SSF53474">
    <property type="entry name" value="alpha/beta-Hydrolases"/>
    <property type="match status" value="1"/>
</dbReference>
<dbReference type="Pfam" id="PF00561">
    <property type="entry name" value="Abhydrolase_1"/>
    <property type="match status" value="1"/>
</dbReference>
<dbReference type="RefSeq" id="WP_221340308.1">
    <property type="nucleotide sequence ID" value="NZ_JACHIN010000003.1"/>
</dbReference>
<dbReference type="InterPro" id="IPR013595">
    <property type="entry name" value="Pept_S33_TAP-like_C"/>
</dbReference>
<dbReference type="Proteomes" id="UP000568380">
    <property type="component" value="Unassembled WGS sequence"/>
</dbReference>
<comment type="caution">
    <text evidence="7">The sequence shown here is derived from an EMBL/GenBank/DDBJ whole genome shotgun (WGS) entry which is preliminary data.</text>
</comment>
<dbReference type="AlphaFoldDB" id="A0A7W8EF93"/>